<protein>
    <submittedName>
        <fullName evidence="1">(rape) hypothetical protein</fullName>
    </submittedName>
</protein>
<reference evidence="1" key="1">
    <citation type="submission" date="2021-01" db="EMBL/GenBank/DDBJ databases">
        <authorList>
            <consortium name="Genoscope - CEA"/>
            <person name="William W."/>
        </authorList>
    </citation>
    <scope>NUCLEOTIDE SEQUENCE</scope>
</reference>
<name>A0A816IRL0_BRANA</name>
<sequence>NQETKQQVRSSLFPSLCSRISIFHRDEVEKRESTFVFCFWSLIRSLVFGLADHYFRLADFLFGKADFVV</sequence>
<organism evidence="1">
    <name type="scientific">Brassica napus</name>
    <name type="common">Rape</name>
    <dbReference type="NCBI Taxonomy" id="3708"/>
    <lineage>
        <taxon>Eukaryota</taxon>
        <taxon>Viridiplantae</taxon>
        <taxon>Streptophyta</taxon>
        <taxon>Embryophyta</taxon>
        <taxon>Tracheophyta</taxon>
        <taxon>Spermatophyta</taxon>
        <taxon>Magnoliopsida</taxon>
        <taxon>eudicotyledons</taxon>
        <taxon>Gunneridae</taxon>
        <taxon>Pentapetalae</taxon>
        <taxon>rosids</taxon>
        <taxon>malvids</taxon>
        <taxon>Brassicales</taxon>
        <taxon>Brassicaceae</taxon>
        <taxon>Brassiceae</taxon>
        <taxon>Brassica</taxon>
    </lineage>
</organism>
<evidence type="ECO:0000313" key="1">
    <source>
        <dbReference type="EMBL" id="CAF1715554.1"/>
    </source>
</evidence>
<dbReference type="AlphaFoldDB" id="A0A816IRL0"/>
<gene>
    <name evidence="1" type="ORF">DARMORV10_C09P03260.1</name>
</gene>
<dbReference type="EMBL" id="HG994373">
    <property type="protein sequence ID" value="CAF1715554.1"/>
    <property type="molecule type" value="Genomic_DNA"/>
</dbReference>
<feature type="non-terminal residue" evidence="1">
    <location>
        <position position="1"/>
    </location>
</feature>
<accession>A0A816IRL0</accession>
<dbReference type="Proteomes" id="UP001295469">
    <property type="component" value="Chromosome C09"/>
</dbReference>
<proteinExistence type="predicted"/>